<dbReference type="AlphaFoldDB" id="D5SLF3"/>
<feature type="chain" id="PRO_5003076108" description="Secreted protein" evidence="1">
    <location>
        <begin position="30"/>
        <end position="98"/>
    </location>
</feature>
<accession>D5SLF3</accession>
<keyword evidence="2" id="KW-0614">Plasmid</keyword>
<organism evidence="2 3">
    <name type="scientific">Streptomyces clavuligerus</name>
    <dbReference type="NCBI Taxonomy" id="1901"/>
    <lineage>
        <taxon>Bacteria</taxon>
        <taxon>Bacillati</taxon>
        <taxon>Actinomycetota</taxon>
        <taxon>Actinomycetes</taxon>
        <taxon>Kitasatosporales</taxon>
        <taxon>Streptomycetaceae</taxon>
        <taxon>Streptomyces</taxon>
    </lineage>
</organism>
<evidence type="ECO:0000313" key="3">
    <source>
        <dbReference type="Proteomes" id="UP000002357"/>
    </source>
</evidence>
<proteinExistence type="predicted"/>
<keyword evidence="1" id="KW-0732">Signal</keyword>
<dbReference type="RefSeq" id="WP_003963580.1">
    <property type="nucleotide sequence ID" value="NZ_CM000914.1"/>
</dbReference>
<feature type="signal peptide" evidence="1">
    <location>
        <begin position="1"/>
        <end position="29"/>
    </location>
</feature>
<sequence>MTMPRPARITAASLAAAALLSLAAPVARAVTTGADAYSPACRTAVVEARIFLTGLGRDPHTSDPRVIMGKLDEIVPLVGGQTAVTLQRHRVAVATKCF</sequence>
<evidence type="ECO:0008006" key="4">
    <source>
        <dbReference type="Google" id="ProtNLM"/>
    </source>
</evidence>
<reference evidence="2 3" key="1">
    <citation type="journal article" date="2010" name="Genome Biol. Evol.">
        <title>The sequence of a 1.8-mb bacterial linear plasmid reveals a rich evolutionary reservoir of secondary metabolic pathways.</title>
        <authorList>
            <person name="Medema M.H."/>
            <person name="Trefzer A."/>
            <person name="Kovalchuk A."/>
            <person name="van den Berg M."/>
            <person name="Mueller U."/>
            <person name="Heijne W."/>
            <person name="Wu L."/>
            <person name="Alam M.T."/>
            <person name="Ronning C.M."/>
            <person name="Nierman W.C."/>
            <person name="Bovenberg R.A.L."/>
            <person name="Breitling R."/>
            <person name="Takano E."/>
        </authorList>
    </citation>
    <scope>NUCLEOTIDE SEQUENCE [LARGE SCALE GENOMIC DNA]</scope>
    <source>
        <strain evidence="3">ATCC 27064 / DSM 738 / JCM 4710 / NBRC 13307 / NCIMB 12785 / NRRL 3585 / VKM Ac-602</strain>
        <plasmid evidence="2">pSCL4</plasmid>
    </source>
</reference>
<name>D5SLF3_STRCL</name>
<keyword evidence="3" id="KW-1185">Reference proteome</keyword>
<evidence type="ECO:0000256" key="1">
    <source>
        <dbReference type="SAM" id="SignalP"/>
    </source>
</evidence>
<dbReference type="Proteomes" id="UP000002357">
    <property type="component" value="Plasmid pSCL4"/>
</dbReference>
<dbReference type="KEGG" id="sclf:BB341_30365"/>
<evidence type="ECO:0000313" key="2">
    <source>
        <dbReference type="EMBL" id="EFG04746.2"/>
    </source>
</evidence>
<protein>
    <recommendedName>
        <fullName evidence="4">Secreted protein</fullName>
    </recommendedName>
</protein>
<gene>
    <name evidence="2" type="ORF">SCLAV_p1260</name>
</gene>
<dbReference type="EMBL" id="CM000914">
    <property type="protein sequence ID" value="EFG04746.2"/>
    <property type="molecule type" value="Genomic_DNA"/>
</dbReference>
<dbReference type="GeneID" id="93734333"/>
<geneLocation type="plasmid" evidence="2 3">
    <name>pSCL4</name>
</geneLocation>